<proteinExistence type="predicted"/>
<gene>
    <name evidence="1" type="ORF">Rifp1Sym_bj00050</name>
</gene>
<accession>G2DD51</accession>
<dbReference type="InterPro" id="IPR018673">
    <property type="entry name" value="DUF2141"/>
</dbReference>
<evidence type="ECO:0000313" key="1">
    <source>
        <dbReference type="EMBL" id="EGV51430.1"/>
    </source>
</evidence>
<dbReference type="AlphaFoldDB" id="G2DD51"/>
<dbReference type="Proteomes" id="UP000004491">
    <property type="component" value="Unassembled WGS sequence"/>
</dbReference>
<evidence type="ECO:0008006" key="3">
    <source>
        <dbReference type="Google" id="ProtNLM"/>
    </source>
</evidence>
<dbReference type="EMBL" id="AFOC01000037">
    <property type="protein sequence ID" value="EGV51430.1"/>
    <property type="molecule type" value="Genomic_DNA"/>
</dbReference>
<dbReference type="Pfam" id="PF09912">
    <property type="entry name" value="DUF2141"/>
    <property type="match status" value="1"/>
</dbReference>
<evidence type="ECO:0000313" key="2">
    <source>
        <dbReference type="Proteomes" id="UP000004491"/>
    </source>
</evidence>
<comment type="caution">
    <text evidence="1">The sequence shown here is derived from an EMBL/GenBank/DDBJ whole genome shotgun (WGS) entry which is preliminary data.</text>
</comment>
<reference evidence="1" key="1">
    <citation type="journal article" date="2011" name="ISME J.">
        <title>The endosymbionts of the deep-sea tubeworms Riftia pachyptila and Tevnia jerichonana share an identical physiology as revealed by proteogenomic analyses.</title>
        <authorList>
            <person name="Gardebrecht A."/>
            <person name="Markert S."/>
            <person name="Felbeck H."/>
            <person name="Thuermer A."/>
            <person name="Albrecht D."/>
            <person name="Wollherr A."/>
            <person name="Kabisch J."/>
            <person name="Lehmann R."/>
            <person name="Daniel R."/>
            <person name="Liesegang H."/>
            <person name="Hecker M."/>
            <person name="Sievert S.M."/>
            <person name="Schweder T."/>
        </authorList>
    </citation>
    <scope>NUCLEOTIDE SEQUENCE [LARGE SCALE GENOMIC DNA]</scope>
</reference>
<name>G2DD51_9GAMM</name>
<keyword evidence="2" id="KW-1185">Reference proteome</keyword>
<protein>
    <recommendedName>
        <fullName evidence="3">DUF2141 domain-containing protein</fullName>
    </recommendedName>
</protein>
<organism evidence="1 2">
    <name type="scientific">endosymbiont of Riftia pachyptila</name>
    <name type="common">vent Ph05</name>
    <dbReference type="NCBI Taxonomy" id="1048808"/>
    <lineage>
        <taxon>Bacteria</taxon>
        <taxon>Pseudomonadati</taxon>
        <taxon>Pseudomonadota</taxon>
        <taxon>Gammaproteobacteria</taxon>
        <taxon>sulfur-oxidizing symbionts</taxon>
    </lineage>
</organism>
<sequence length="183" mass="21021">MTGYRERVEMKYLARWMVLWSLVSGPLPAAELWVTLENVRSSEGKLLVALHNNAETYATDSDFASDGFQAYAWQVVEPRSPETRLHFADIPAGRYAVSGFHDENGDRRLNRQIFPLTGMPSEPYVISNNGVLMFGKVRFEDALFEIREPRTEIRISVAQHLERLRDALLKEREENSVEPSQIH</sequence>